<sequence length="194" mass="22565">KYFKLPEDHEVEHLSLQVVSDGPDSEEEILKSGFVRMIFSAEKSVWIQTPYLIPDDSMINALLVAVRSGVDVRIMIPCMPDHPFIYRATQYYANYLHKRGIKIYIYDSGFIHAKTMVIDDELAMVGTTNQDIRSYSLNFEVSTFIYNPDIAWILAQIFEEDIEKSVLLTDEIIKKQGYWLRFKQNFSRLLSPVL</sequence>
<accession>A0A4U3LRV1</accession>
<dbReference type="CDD" id="cd09112">
    <property type="entry name" value="PLDc_CLS_2"/>
    <property type="match status" value="1"/>
</dbReference>
<gene>
    <name evidence="2" type="ORF">EY666_12725</name>
</gene>
<evidence type="ECO:0000259" key="1">
    <source>
        <dbReference type="PROSITE" id="PS50035"/>
    </source>
</evidence>
<dbReference type="InterPro" id="IPR025202">
    <property type="entry name" value="PLD-like_dom"/>
</dbReference>
<dbReference type="PROSITE" id="PS50035">
    <property type="entry name" value="PLD"/>
    <property type="match status" value="1"/>
</dbReference>
<feature type="non-terminal residue" evidence="2">
    <location>
        <position position="1"/>
    </location>
</feature>
<dbReference type="PANTHER" id="PTHR21248:SF22">
    <property type="entry name" value="PHOSPHOLIPASE D"/>
    <property type="match status" value="1"/>
</dbReference>
<organism evidence="2 3">
    <name type="scientific">Enterococcus faecalis</name>
    <name type="common">Streptococcus faecalis</name>
    <dbReference type="NCBI Taxonomy" id="1351"/>
    <lineage>
        <taxon>Bacteria</taxon>
        <taxon>Bacillati</taxon>
        <taxon>Bacillota</taxon>
        <taxon>Bacilli</taxon>
        <taxon>Lactobacillales</taxon>
        <taxon>Enterococcaceae</taxon>
        <taxon>Enterococcus</taxon>
    </lineage>
</organism>
<protein>
    <submittedName>
        <fullName evidence="2">Cardiolipin synthase</fullName>
    </submittedName>
</protein>
<dbReference type="SUPFAM" id="SSF56024">
    <property type="entry name" value="Phospholipase D/nuclease"/>
    <property type="match status" value="1"/>
</dbReference>
<dbReference type="RefSeq" id="WP_240743350.1">
    <property type="nucleotide sequence ID" value="NZ_SIYF01000331.1"/>
</dbReference>
<proteinExistence type="predicted"/>
<dbReference type="Pfam" id="PF13091">
    <property type="entry name" value="PLDc_2"/>
    <property type="match status" value="1"/>
</dbReference>
<dbReference type="InterPro" id="IPR001736">
    <property type="entry name" value="PLipase_D/transphosphatidylase"/>
</dbReference>
<evidence type="ECO:0000313" key="2">
    <source>
        <dbReference type="EMBL" id="TKK78688.1"/>
    </source>
</evidence>
<evidence type="ECO:0000313" key="3">
    <source>
        <dbReference type="Proteomes" id="UP000305511"/>
    </source>
</evidence>
<dbReference type="PANTHER" id="PTHR21248">
    <property type="entry name" value="CARDIOLIPIN SYNTHASE"/>
    <property type="match status" value="1"/>
</dbReference>
<dbReference type="SMART" id="SM00155">
    <property type="entry name" value="PLDc"/>
    <property type="match status" value="1"/>
</dbReference>
<dbReference type="Gene3D" id="3.30.870.10">
    <property type="entry name" value="Endonuclease Chain A"/>
    <property type="match status" value="1"/>
</dbReference>
<dbReference type="AlphaFoldDB" id="A0A4U3LRV1"/>
<dbReference type="EMBL" id="SIYF01000331">
    <property type="protein sequence ID" value="TKK78688.1"/>
    <property type="molecule type" value="Genomic_DNA"/>
</dbReference>
<dbReference type="GO" id="GO:0030572">
    <property type="term" value="F:phosphatidyltransferase activity"/>
    <property type="evidence" value="ECO:0007669"/>
    <property type="project" value="UniProtKB-ARBA"/>
</dbReference>
<name>A0A4U3LRV1_ENTFL</name>
<feature type="domain" description="PLD phosphodiesterase" evidence="1">
    <location>
        <begin position="107"/>
        <end position="134"/>
    </location>
</feature>
<reference evidence="2 3" key="1">
    <citation type="submission" date="2019-02" db="EMBL/GenBank/DDBJ databases">
        <title>Bacteria dissemination in different level of health care in South Africa: the effectiveness of infections prevention and control.</title>
        <authorList>
            <person name="Shobo C."/>
            <person name="Amoako D.G."/>
            <person name="Allam M."/>
            <person name="Ismail A."/>
            <person name="Bester L.A."/>
            <person name="Essack S.Y."/>
        </authorList>
    </citation>
    <scope>NUCLEOTIDE SEQUENCE [LARGE SCALE GENOMIC DNA]</scope>
    <source>
        <strain evidence="2 3">2SIL2</strain>
    </source>
</reference>
<comment type="caution">
    <text evidence="2">The sequence shown here is derived from an EMBL/GenBank/DDBJ whole genome shotgun (WGS) entry which is preliminary data.</text>
</comment>
<dbReference type="Proteomes" id="UP000305511">
    <property type="component" value="Unassembled WGS sequence"/>
</dbReference>
<dbReference type="GO" id="GO:0032049">
    <property type="term" value="P:cardiolipin biosynthetic process"/>
    <property type="evidence" value="ECO:0007669"/>
    <property type="project" value="UniProtKB-ARBA"/>
</dbReference>